<reference evidence="18" key="1">
    <citation type="submission" date="2022-03" db="EMBL/GenBank/DDBJ databases">
        <authorList>
            <person name="Sayadi A."/>
        </authorList>
    </citation>
    <scope>NUCLEOTIDE SEQUENCE</scope>
</reference>
<comment type="catalytic activity">
    <reaction evidence="15">
        <text>(2R)-2,3-bisphosphoglycerate + H2O = (2R)-2-phosphoglycerate + phosphate</text>
        <dbReference type="Rhea" id="RHEA:27381"/>
        <dbReference type="ChEBI" id="CHEBI:15377"/>
        <dbReference type="ChEBI" id="CHEBI:43474"/>
        <dbReference type="ChEBI" id="CHEBI:58248"/>
        <dbReference type="ChEBI" id="CHEBI:58289"/>
        <dbReference type="EC" id="3.1.3.80"/>
    </reaction>
    <physiologicalReaction direction="left-to-right" evidence="15">
        <dbReference type="Rhea" id="RHEA:27382"/>
    </physiologicalReaction>
</comment>
<evidence type="ECO:0000256" key="7">
    <source>
        <dbReference type="ARBA" id="ARBA00022729"/>
    </source>
</evidence>
<dbReference type="SUPFAM" id="SSF53254">
    <property type="entry name" value="Phosphoglycerate mutase-like"/>
    <property type="match status" value="1"/>
</dbReference>
<evidence type="ECO:0000256" key="2">
    <source>
        <dbReference type="ARBA" id="ARBA00008422"/>
    </source>
</evidence>
<comment type="similarity">
    <text evidence="2">Belongs to the histidine acid phosphatase family. MINPP1 subfamily.</text>
</comment>
<evidence type="ECO:0000256" key="15">
    <source>
        <dbReference type="ARBA" id="ARBA00043832"/>
    </source>
</evidence>
<sequence>MLVMHLSLNLIIFVLLTCVKLAHLCTNDGYPFECYLSTMTPYRTVSNKDFYKIQFDGCKAKKAWMVVRHGTRNPKAATIVRMKERLPLIKQKILDSSHFPNEYVKNHDLDLFRKWKPSGHPKDEKKLAHEGEEEMLLLAERMQNRFPDVFENVYTNKTYRFKYTYSQRTQKSAYYFARGLFGKATAKSVYFPEPTEQDPILRFYKMCENWNKNIKKNPEAALEKRLFVSGIEMKQIVNNINQRLGFESYLTTDDITLIYHTCAFETAWHKKSKSPWCSIFTVDDLKVLEYVEDLDMYWQDGYGYELSYKQACPAFGDMINFLESKDPHSKVTVYFTHSGTLLKILAHLGLYKDEQPLTAENFSKMSNRQWKTSKIDSFATNLAFVLFGCEDGDKILTLHQERVVRLPSCPNSDLCSLNQMHKYYENSLQNCDFDALCNTR</sequence>
<dbReference type="Gene3D" id="3.40.50.1240">
    <property type="entry name" value="Phosphoglycerate mutase-like"/>
    <property type="match status" value="1"/>
</dbReference>
<dbReference type="EC" id="3.1.3.80" evidence="3"/>
<evidence type="ECO:0000256" key="14">
    <source>
        <dbReference type="ARBA" id="ARBA00043691"/>
    </source>
</evidence>
<evidence type="ECO:0000256" key="12">
    <source>
        <dbReference type="ARBA" id="ARBA00043668"/>
    </source>
</evidence>
<evidence type="ECO:0000256" key="1">
    <source>
        <dbReference type="ARBA" id="ARBA00004236"/>
    </source>
</evidence>
<dbReference type="GO" id="GO:0003993">
    <property type="term" value="F:acid phosphatase activity"/>
    <property type="evidence" value="ECO:0007669"/>
    <property type="project" value="TreeGrafter"/>
</dbReference>
<dbReference type="GO" id="GO:0052745">
    <property type="term" value="F:inositol phosphate phosphatase activity"/>
    <property type="evidence" value="ECO:0007669"/>
    <property type="project" value="TreeGrafter"/>
</dbReference>
<evidence type="ECO:0000256" key="13">
    <source>
        <dbReference type="ARBA" id="ARBA00043671"/>
    </source>
</evidence>
<keyword evidence="7 17" id="KW-0732">Signal</keyword>
<protein>
    <recommendedName>
        <fullName evidence="5">Multiple inositol polyphosphate phosphatase 1</fullName>
        <ecNumber evidence="4">3.1.3.62</ecNumber>
        <ecNumber evidence="3">3.1.3.80</ecNumber>
    </recommendedName>
    <alternativeName>
        <fullName evidence="11">2,3-bisphosphoglycerate 3-phosphatase</fullName>
    </alternativeName>
</protein>
<comment type="caution">
    <text evidence="18">The sequence shown here is derived from an EMBL/GenBank/DDBJ whole genome shotgun (WGS) entry which is preliminary data.</text>
</comment>
<dbReference type="InterPro" id="IPR029033">
    <property type="entry name" value="His_PPase_superfam"/>
</dbReference>
<keyword evidence="9" id="KW-0472">Membrane</keyword>
<dbReference type="PANTHER" id="PTHR20963">
    <property type="entry name" value="MULTIPLE INOSITOL POLYPHOSPHATE PHOSPHATASE-RELATED"/>
    <property type="match status" value="1"/>
</dbReference>
<dbReference type="AlphaFoldDB" id="A0A9P0KHM6"/>
<feature type="disulfide bond" evidence="16">
    <location>
        <begin position="58"/>
        <end position="389"/>
    </location>
</feature>
<dbReference type="PANTHER" id="PTHR20963:SF51">
    <property type="entry name" value="MULTIPLE INOSITOL POLYPHOSPHATE PHOSPHATASE 1"/>
    <property type="match status" value="1"/>
</dbReference>
<feature type="signal peptide" evidence="17">
    <location>
        <begin position="1"/>
        <end position="24"/>
    </location>
</feature>
<evidence type="ECO:0000256" key="16">
    <source>
        <dbReference type="PIRSR" id="PIRSR000894-2"/>
    </source>
</evidence>
<keyword evidence="19" id="KW-1185">Reference proteome</keyword>
<feature type="disulfide bond" evidence="16">
    <location>
        <begin position="262"/>
        <end position="277"/>
    </location>
</feature>
<comment type="catalytic activity">
    <reaction evidence="14">
        <text>1D-myo-inositol hexakisphosphate + H2O = 1D-myo-inositol 1,2,4,5,6-pentakisphosphate + phosphate</text>
        <dbReference type="Rhea" id="RHEA:16989"/>
        <dbReference type="ChEBI" id="CHEBI:15377"/>
        <dbReference type="ChEBI" id="CHEBI:43474"/>
        <dbReference type="ChEBI" id="CHEBI:57798"/>
        <dbReference type="ChEBI" id="CHEBI:58130"/>
        <dbReference type="EC" id="3.1.3.62"/>
    </reaction>
    <physiologicalReaction direction="left-to-right" evidence="14">
        <dbReference type="Rhea" id="RHEA:16990"/>
    </physiologicalReaction>
</comment>
<dbReference type="EMBL" id="CAKOFQ010006820">
    <property type="protein sequence ID" value="CAH1974270.1"/>
    <property type="molecule type" value="Genomic_DNA"/>
</dbReference>
<evidence type="ECO:0000256" key="6">
    <source>
        <dbReference type="ARBA" id="ARBA00022475"/>
    </source>
</evidence>
<comment type="subcellular location">
    <subcellularLocation>
        <location evidence="1">Cell membrane</location>
    </subcellularLocation>
</comment>
<comment type="catalytic activity">
    <reaction evidence="12">
        <text>1D-myo-inositol 1,2,5,6-tetrakisphosphate + H2O = 1D-myo-inositol 1,2,6-trisphosphate + phosphate</text>
        <dbReference type="Rhea" id="RHEA:77119"/>
        <dbReference type="ChEBI" id="CHEBI:15377"/>
        <dbReference type="ChEBI" id="CHEBI:43474"/>
        <dbReference type="ChEBI" id="CHEBI:195535"/>
        <dbReference type="ChEBI" id="CHEBI:195537"/>
        <dbReference type="EC" id="3.1.3.62"/>
    </reaction>
    <physiologicalReaction direction="left-to-right" evidence="12">
        <dbReference type="Rhea" id="RHEA:77120"/>
    </physiologicalReaction>
</comment>
<evidence type="ECO:0000256" key="5">
    <source>
        <dbReference type="ARBA" id="ARBA00018097"/>
    </source>
</evidence>
<evidence type="ECO:0000313" key="18">
    <source>
        <dbReference type="EMBL" id="CAH1974270.1"/>
    </source>
</evidence>
<accession>A0A9P0KHM6</accession>
<keyword evidence="8" id="KW-0378">Hydrolase</keyword>
<dbReference type="EC" id="3.1.3.62" evidence="4"/>
<dbReference type="PIRSF" id="PIRSF000894">
    <property type="entry name" value="Acid_phosphatase"/>
    <property type="match status" value="1"/>
</dbReference>
<evidence type="ECO:0000256" key="8">
    <source>
        <dbReference type="ARBA" id="ARBA00022801"/>
    </source>
</evidence>
<dbReference type="CDD" id="cd07061">
    <property type="entry name" value="HP_HAP_like"/>
    <property type="match status" value="1"/>
</dbReference>
<name>A0A9P0KHM6_ACAOB</name>
<feature type="chain" id="PRO_5040306031" description="Multiple inositol polyphosphate phosphatase 1" evidence="17">
    <location>
        <begin position="25"/>
        <end position="440"/>
    </location>
</feature>
<dbReference type="InterPro" id="IPR000560">
    <property type="entry name" value="His_Pase_clade-2"/>
</dbReference>
<proteinExistence type="inferred from homology"/>
<evidence type="ECO:0000256" key="4">
    <source>
        <dbReference type="ARBA" id="ARBA00013040"/>
    </source>
</evidence>
<keyword evidence="10" id="KW-0325">Glycoprotein</keyword>
<evidence type="ECO:0000256" key="11">
    <source>
        <dbReference type="ARBA" id="ARBA00031642"/>
    </source>
</evidence>
<comment type="catalytic activity">
    <reaction evidence="13">
        <text>1D-myo-inositol 1,2,4,5,6-pentakisphosphate + H2O = 1D-myo-inositol 1,2,5,6-tetrakisphosphate + phosphate</text>
        <dbReference type="Rhea" id="RHEA:77115"/>
        <dbReference type="ChEBI" id="CHEBI:15377"/>
        <dbReference type="ChEBI" id="CHEBI:43474"/>
        <dbReference type="ChEBI" id="CHEBI:57798"/>
        <dbReference type="ChEBI" id="CHEBI:195535"/>
        <dbReference type="EC" id="3.1.3.62"/>
    </reaction>
    <physiologicalReaction direction="left-to-right" evidence="13">
        <dbReference type="Rhea" id="RHEA:77116"/>
    </physiologicalReaction>
</comment>
<feature type="disulfide bond" evidence="16">
    <location>
        <begin position="409"/>
        <end position="415"/>
    </location>
</feature>
<keyword evidence="6" id="KW-1003">Cell membrane</keyword>
<dbReference type="FunFam" id="3.40.50.1240:FF:000014">
    <property type="entry name" value="Multiple inositol polyphosphate phosphatase 1"/>
    <property type="match status" value="1"/>
</dbReference>
<evidence type="ECO:0000256" key="3">
    <source>
        <dbReference type="ARBA" id="ARBA00012976"/>
    </source>
</evidence>
<dbReference type="Proteomes" id="UP001152888">
    <property type="component" value="Unassembled WGS sequence"/>
</dbReference>
<evidence type="ECO:0000256" key="9">
    <source>
        <dbReference type="ARBA" id="ARBA00023136"/>
    </source>
</evidence>
<dbReference type="GO" id="GO:0005886">
    <property type="term" value="C:plasma membrane"/>
    <property type="evidence" value="ECO:0007669"/>
    <property type="project" value="UniProtKB-SubCell"/>
</dbReference>
<dbReference type="OrthoDB" id="6509975at2759"/>
<dbReference type="Pfam" id="PF00328">
    <property type="entry name" value="His_Phos_2"/>
    <property type="match status" value="1"/>
</dbReference>
<gene>
    <name evidence="18" type="ORF">ACAOBT_LOCUS10984</name>
</gene>
<dbReference type="InterPro" id="IPR016274">
    <property type="entry name" value="Histidine_acid_Pase_euk"/>
</dbReference>
<organism evidence="18 19">
    <name type="scientific">Acanthoscelides obtectus</name>
    <name type="common">Bean weevil</name>
    <name type="synonym">Bruchus obtectus</name>
    <dbReference type="NCBI Taxonomy" id="200917"/>
    <lineage>
        <taxon>Eukaryota</taxon>
        <taxon>Metazoa</taxon>
        <taxon>Ecdysozoa</taxon>
        <taxon>Arthropoda</taxon>
        <taxon>Hexapoda</taxon>
        <taxon>Insecta</taxon>
        <taxon>Pterygota</taxon>
        <taxon>Neoptera</taxon>
        <taxon>Endopterygota</taxon>
        <taxon>Coleoptera</taxon>
        <taxon>Polyphaga</taxon>
        <taxon>Cucujiformia</taxon>
        <taxon>Chrysomeloidea</taxon>
        <taxon>Chrysomelidae</taxon>
        <taxon>Bruchinae</taxon>
        <taxon>Bruchini</taxon>
        <taxon>Acanthoscelides</taxon>
    </lineage>
</organism>
<dbReference type="GO" id="GO:0034417">
    <property type="term" value="F:bisphosphoglycerate 3-phosphatase activity"/>
    <property type="evidence" value="ECO:0007669"/>
    <property type="project" value="UniProtKB-EC"/>
</dbReference>
<evidence type="ECO:0000256" key="10">
    <source>
        <dbReference type="ARBA" id="ARBA00023180"/>
    </source>
</evidence>
<evidence type="ECO:0000256" key="17">
    <source>
        <dbReference type="SAM" id="SignalP"/>
    </source>
</evidence>
<keyword evidence="16" id="KW-1015">Disulfide bond</keyword>
<evidence type="ECO:0000313" key="19">
    <source>
        <dbReference type="Proteomes" id="UP001152888"/>
    </source>
</evidence>